<dbReference type="InterPro" id="IPR003961">
    <property type="entry name" value="FN3_dom"/>
</dbReference>
<dbReference type="PANTHER" id="PTHR13817">
    <property type="entry name" value="TITIN"/>
    <property type="match status" value="1"/>
</dbReference>
<dbReference type="Proteomes" id="UP000886687">
    <property type="component" value="Unassembled WGS sequence"/>
</dbReference>
<organism evidence="4 5">
    <name type="scientific">Candidatus Thiodiazotropha lotti</name>
    <dbReference type="NCBI Taxonomy" id="2792787"/>
    <lineage>
        <taxon>Bacteria</taxon>
        <taxon>Pseudomonadati</taxon>
        <taxon>Pseudomonadota</taxon>
        <taxon>Gammaproteobacteria</taxon>
        <taxon>Chromatiales</taxon>
        <taxon>Sedimenticolaceae</taxon>
        <taxon>Candidatus Thiodiazotropha</taxon>
    </lineage>
</organism>
<feature type="domain" description="Fibronectin type-III" evidence="3">
    <location>
        <begin position="218"/>
        <end position="326"/>
    </location>
</feature>
<dbReference type="SUPFAM" id="SSF49265">
    <property type="entry name" value="Fibronectin type III"/>
    <property type="match status" value="1"/>
</dbReference>
<name>A0A9E4K7S9_9GAMM</name>
<feature type="domain" description="Fibronectin type-III" evidence="3">
    <location>
        <begin position="21"/>
        <end position="126"/>
    </location>
</feature>
<evidence type="ECO:0000313" key="4">
    <source>
        <dbReference type="EMBL" id="MCG7941421.1"/>
    </source>
</evidence>
<dbReference type="SUPFAM" id="SSF49373">
    <property type="entry name" value="Invasin/intimin cell-adhesion fragments"/>
    <property type="match status" value="1"/>
</dbReference>
<accession>A0A9E4K7S9</accession>
<dbReference type="SMART" id="SM00060">
    <property type="entry name" value="FN3"/>
    <property type="match status" value="2"/>
</dbReference>
<dbReference type="InterPro" id="IPR013783">
    <property type="entry name" value="Ig-like_fold"/>
</dbReference>
<dbReference type="CDD" id="cd00063">
    <property type="entry name" value="FN3"/>
    <property type="match status" value="2"/>
</dbReference>
<feature type="region of interest" description="Disordered" evidence="2">
    <location>
        <begin position="321"/>
        <end position="342"/>
    </location>
</feature>
<dbReference type="AlphaFoldDB" id="A0A9E4K7S9"/>
<dbReference type="EMBL" id="JAEPDI010000037">
    <property type="protein sequence ID" value="MCG7941421.1"/>
    <property type="molecule type" value="Genomic_DNA"/>
</dbReference>
<keyword evidence="1" id="KW-0677">Repeat</keyword>
<dbReference type="InterPro" id="IPR036116">
    <property type="entry name" value="FN3_sf"/>
</dbReference>
<sequence length="379" mass="38278">TGESAATAEVSDTPSATADREPDAPTNIQAVAGNQQVTVNWTAPTDTGITGGDGTIGVISKYTVYWGVAGVGTDSVDQADVDVSAGTTYTITGLTNGTAVYFIVTASNDTGESAASVEESATPSDTSVAVVSVEIDGGAAANVVMGNTLQLHATISPNDATDKRITWKSSDTNIATVDGNGLVTPVNANNNFVRITATSTDGAKSASIDVTVKEANRVPGKPTNISAVPGSQQVTVSWTAPTDTGITGNNGTSGVINKYTVYWGDTASVDTNSDKSADVNVNDGTTYTITGLANGTAVYFIVTATNATGESEATNVQSLTPAVSPDADREPGAPTGITANPGNQQVTVSWTAPADTGIINSDGTTGVINKYTVYWGASG</sequence>
<dbReference type="PROSITE" id="PS50853">
    <property type="entry name" value="FN3"/>
    <property type="match status" value="2"/>
</dbReference>
<evidence type="ECO:0000313" key="5">
    <source>
        <dbReference type="Proteomes" id="UP000886687"/>
    </source>
</evidence>
<evidence type="ECO:0000256" key="1">
    <source>
        <dbReference type="ARBA" id="ARBA00022737"/>
    </source>
</evidence>
<dbReference type="PANTHER" id="PTHR13817:SF73">
    <property type="entry name" value="FIBRONECTIN TYPE-III DOMAIN-CONTAINING PROTEIN"/>
    <property type="match status" value="1"/>
</dbReference>
<dbReference type="Gene3D" id="2.60.40.10">
    <property type="entry name" value="Immunoglobulins"/>
    <property type="match status" value="3"/>
</dbReference>
<dbReference type="Pfam" id="PF00041">
    <property type="entry name" value="fn3"/>
    <property type="match status" value="2"/>
</dbReference>
<feature type="region of interest" description="Disordered" evidence="2">
    <location>
        <begin position="1"/>
        <end position="23"/>
    </location>
</feature>
<dbReference type="Pfam" id="PF02368">
    <property type="entry name" value="Big_2"/>
    <property type="match status" value="1"/>
</dbReference>
<protein>
    <submittedName>
        <fullName evidence="4">Fibronectin type III domain-containing protein</fullName>
    </submittedName>
</protein>
<dbReference type="SMART" id="SM00635">
    <property type="entry name" value="BID_2"/>
    <property type="match status" value="1"/>
</dbReference>
<dbReference type="InterPro" id="IPR050964">
    <property type="entry name" value="Striated_Muscle_Regulatory"/>
</dbReference>
<feature type="compositionally biased region" description="Polar residues" evidence="2">
    <location>
        <begin position="1"/>
        <end position="16"/>
    </location>
</feature>
<reference evidence="4" key="1">
    <citation type="journal article" date="2021" name="Proc. Natl. Acad. Sci. U.S.A.">
        <title>Global biogeography of chemosynthetic symbionts reveals both localized and globally distributed symbiont groups. .</title>
        <authorList>
            <person name="Osvatic J.T."/>
            <person name="Wilkins L.G.E."/>
            <person name="Leibrecht L."/>
            <person name="Leray M."/>
            <person name="Zauner S."/>
            <person name="Polzin J."/>
            <person name="Camacho Y."/>
            <person name="Gros O."/>
            <person name="van Gils J.A."/>
            <person name="Eisen J.A."/>
            <person name="Petersen J.M."/>
            <person name="Yuen B."/>
        </authorList>
    </citation>
    <scope>NUCLEOTIDE SEQUENCE</scope>
    <source>
        <strain evidence="4">MAGL173</strain>
    </source>
</reference>
<dbReference type="InterPro" id="IPR008964">
    <property type="entry name" value="Invasin/intimin_cell_adhesion"/>
</dbReference>
<feature type="non-terminal residue" evidence="4">
    <location>
        <position position="1"/>
    </location>
</feature>
<evidence type="ECO:0000256" key="2">
    <source>
        <dbReference type="SAM" id="MobiDB-lite"/>
    </source>
</evidence>
<feature type="non-terminal residue" evidence="4">
    <location>
        <position position="379"/>
    </location>
</feature>
<dbReference type="Gene3D" id="2.60.40.1080">
    <property type="match status" value="1"/>
</dbReference>
<dbReference type="InterPro" id="IPR003343">
    <property type="entry name" value="Big_2"/>
</dbReference>
<gene>
    <name evidence="4" type="ORF">JAZ04_21530</name>
</gene>
<evidence type="ECO:0000259" key="3">
    <source>
        <dbReference type="PROSITE" id="PS50853"/>
    </source>
</evidence>
<proteinExistence type="predicted"/>
<comment type="caution">
    <text evidence="4">The sequence shown here is derived from an EMBL/GenBank/DDBJ whole genome shotgun (WGS) entry which is preliminary data.</text>
</comment>